<dbReference type="InterPro" id="IPR011833">
    <property type="entry name" value="Glycg_phsphrylas"/>
</dbReference>
<dbReference type="NCBIfam" id="TIGR02093">
    <property type="entry name" value="P_ylase"/>
    <property type="match status" value="1"/>
</dbReference>
<organism evidence="12 13">
    <name type="scientific">Helobdella robusta</name>
    <name type="common">Californian leech</name>
    <dbReference type="NCBI Taxonomy" id="6412"/>
    <lineage>
        <taxon>Eukaryota</taxon>
        <taxon>Metazoa</taxon>
        <taxon>Spiralia</taxon>
        <taxon>Lophotrochozoa</taxon>
        <taxon>Annelida</taxon>
        <taxon>Clitellata</taxon>
        <taxon>Hirudinea</taxon>
        <taxon>Rhynchobdellida</taxon>
        <taxon>Glossiphoniidae</taxon>
        <taxon>Helobdella</taxon>
    </lineage>
</organism>
<dbReference type="Pfam" id="PF00343">
    <property type="entry name" value="Phosphorylase"/>
    <property type="match status" value="1"/>
</dbReference>
<dbReference type="FunFam" id="3.40.50.2000:FF:000005">
    <property type="entry name" value="Alpha-1,4 glucan phosphorylase"/>
    <property type="match status" value="1"/>
</dbReference>
<evidence type="ECO:0000313" key="12">
    <source>
        <dbReference type="EnsemblMetazoa" id="HelroP106059"/>
    </source>
</evidence>
<reference evidence="11 13" key="2">
    <citation type="journal article" date="2013" name="Nature">
        <title>Insights into bilaterian evolution from three spiralian genomes.</title>
        <authorList>
            <person name="Simakov O."/>
            <person name="Marletaz F."/>
            <person name="Cho S.J."/>
            <person name="Edsinger-Gonzales E."/>
            <person name="Havlak P."/>
            <person name="Hellsten U."/>
            <person name="Kuo D.H."/>
            <person name="Larsson T."/>
            <person name="Lv J."/>
            <person name="Arendt D."/>
            <person name="Savage R."/>
            <person name="Osoegawa K."/>
            <person name="de Jong P."/>
            <person name="Grimwood J."/>
            <person name="Chapman J.A."/>
            <person name="Shapiro H."/>
            <person name="Aerts A."/>
            <person name="Otillar R.P."/>
            <person name="Terry A.Y."/>
            <person name="Boore J.L."/>
            <person name="Grigoriev I.V."/>
            <person name="Lindberg D.R."/>
            <person name="Seaver E.C."/>
            <person name="Weisblat D.A."/>
            <person name="Putnam N.H."/>
            <person name="Rokhsar D.S."/>
        </authorList>
    </citation>
    <scope>NUCLEOTIDE SEQUENCE</scope>
</reference>
<dbReference type="HOGENOM" id="CLU_010198_1_1_1"/>
<name>T1EDZ8_HELRO</name>
<evidence type="ECO:0000256" key="10">
    <source>
        <dbReference type="RuleBase" id="RU000587"/>
    </source>
</evidence>
<dbReference type="EMBL" id="KB096324">
    <property type="protein sequence ID" value="ESO06234.1"/>
    <property type="molecule type" value="Genomic_DNA"/>
</dbReference>
<protein>
    <recommendedName>
        <fullName evidence="10">Alpha-1,4 glucan phosphorylase</fullName>
        <ecNumber evidence="10">2.4.1.1</ecNumber>
    </recommendedName>
</protein>
<dbReference type="eggNOG" id="KOG2099">
    <property type="taxonomic scope" value="Eukaryota"/>
</dbReference>
<evidence type="ECO:0000313" key="11">
    <source>
        <dbReference type="EMBL" id="ESO06234.1"/>
    </source>
</evidence>
<dbReference type="PANTHER" id="PTHR11468:SF13">
    <property type="entry name" value="GLYCOGEN PHOSPHORYLASE"/>
    <property type="match status" value="1"/>
</dbReference>
<evidence type="ECO:0000256" key="3">
    <source>
        <dbReference type="ARBA" id="ARBA00022553"/>
    </source>
</evidence>
<accession>T1EDZ8</accession>
<dbReference type="SUPFAM" id="SSF53756">
    <property type="entry name" value="UDP-Glycosyltransferase/glycogen phosphorylase"/>
    <property type="match status" value="1"/>
</dbReference>
<dbReference type="CTD" id="20194800"/>
<dbReference type="InterPro" id="IPR035090">
    <property type="entry name" value="Pyridoxal_P_attach_site"/>
</dbReference>
<dbReference type="EC" id="2.4.1.1" evidence="10"/>
<dbReference type="Gene3D" id="3.40.50.2000">
    <property type="entry name" value="Glycogen Phosphorylase B"/>
    <property type="match status" value="2"/>
</dbReference>
<keyword evidence="7 9" id="KW-0663">Pyridoxal phosphate</keyword>
<comment type="similarity">
    <text evidence="2 10">Belongs to the glycogen phosphorylase family.</text>
</comment>
<evidence type="ECO:0000256" key="6">
    <source>
        <dbReference type="ARBA" id="ARBA00022679"/>
    </source>
</evidence>
<dbReference type="EMBL" id="AMQM01000591">
    <property type="status" value="NOT_ANNOTATED_CDS"/>
    <property type="molecule type" value="Genomic_DNA"/>
</dbReference>
<dbReference type="FunCoup" id="T1EDZ8">
    <property type="interactions" value="662"/>
</dbReference>
<dbReference type="GO" id="GO:0005980">
    <property type="term" value="P:glycogen catabolic process"/>
    <property type="evidence" value="ECO:0000318"/>
    <property type="project" value="GO_Central"/>
</dbReference>
<dbReference type="OMA" id="WLKQANP"/>
<sequence>MSHKPQSDHDKRKQISVRGIAQVENVANIKKSFSRHVHYTLVKDRNVATPRDYYLTLAHTVRDHLVGRWIRTQQFYYENDPKRIYYLSLEFYMGRTLSNTMLNLGLQNAVDEALYQLGLNIEELEEIEDDAGLGNGGLGRLAACFLDSMATLGLAAYGYGLRYDYGIFTQKIQNGWQARFAKLYLTIAEEPDDWLKYGNPWEKARPEYTIPIQFYGWVDNTPQGPMWKDTKTVLAMPYDSPVPGYANNVVNTLRLWSAKAPASFNLKFFNNGQYIDAVCDRNIAENISKVLYPNDNFFEGKELRLKQEYFLCAATLTDIIRRFKASKFGSRAAIRTDFNQFPDKVAIQLNDTHPALAIPELMRTFVDVEKLPWDQAWSIVTKTCAYTNHTVLPEALERWPVHLFENLLPRHLQIIYEINAKFLDLVSKKWPGDFDRLRRMSLIEECPEKKINMAHLAIVGSHVINGVAAIHSEILKKTTFHDFYELWPEKFQNKTNGITPRRWLLLCNSNLADLIVEKIGMHWITHLDELRSLQSLVDDKSFLIKLVKVKQENKMRLAALISKEFNVKVDPTSMFDMQVKRIHEYKRQLLNILHIITMYNRLKQQPNRPFVPRTVMIGGKAAPGYDVAKLIIKLFNNVGQRVNNDPAINNKLKCVFLENYRVTLAEKIIPAADLSEQISTAGTEASGTGNMKFMMNGALTIGTLDGANVEMLEEMGPDNIFIFGMTVDEVEKLATSGYNPMKYYESNAELRQAIEQIHGGYYCLPGEPNDLFHKLTNNILHHDKYMLCADYEAYVAAQDKVSETYANQDKWTRMSLMNIAASGKFSSDRTIAQYAREIWRVEPSYEKLPTPCENPLKEQAGIEETHTA</sequence>
<evidence type="ECO:0000256" key="8">
    <source>
        <dbReference type="ARBA" id="ARBA00023277"/>
    </source>
</evidence>
<dbReference type="OrthoDB" id="9215500at2759"/>
<dbReference type="CDD" id="cd04300">
    <property type="entry name" value="GT35_Glycogen_Phosphorylase"/>
    <property type="match status" value="1"/>
</dbReference>
<comment type="catalytic activity">
    <reaction evidence="10">
        <text>[(1-&gt;4)-alpha-D-glucosyl](n) + phosphate = [(1-&gt;4)-alpha-D-glucosyl](n-1) + alpha-D-glucose 1-phosphate</text>
        <dbReference type="Rhea" id="RHEA:41732"/>
        <dbReference type="Rhea" id="RHEA-COMP:9584"/>
        <dbReference type="Rhea" id="RHEA-COMP:9586"/>
        <dbReference type="ChEBI" id="CHEBI:15444"/>
        <dbReference type="ChEBI" id="CHEBI:43474"/>
        <dbReference type="ChEBI" id="CHEBI:58601"/>
        <dbReference type="EC" id="2.4.1.1"/>
    </reaction>
</comment>
<reference evidence="12" key="3">
    <citation type="submission" date="2015-06" db="UniProtKB">
        <authorList>
            <consortium name="EnsemblMetazoa"/>
        </authorList>
    </citation>
    <scope>IDENTIFICATION</scope>
</reference>
<keyword evidence="5 10" id="KW-0328">Glycosyltransferase</keyword>
<dbReference type="KEGG" id="hro:HELRODRAFT_106059"/>
<reference evidence="13" key="1">
    <citation type="submission" date="2012-12" db="EMBL/GenBank/DDBJ databases">
        <authorList>
            <person name="Hellsten U."/>
            <person name="Grimwood J."/>
            <person name="Chapman J.A."/>
            <person name="Shapiro H."/>
            <person name="Aerts A."/>
            <person name="Otillar R.P."/>
            <person name="Terry A.Y."/>
            <person name="Boore J.L."/>
            <person name="Simakov O."/>
            <person name="Marletaz F."/>
            <person name="Cho S.-J."/>
            <person name="Edsinger-Gonzales E."/>
            <person name="Havlak P."/>
            <person name="Kuo D.-H."/>
            <person name="Larsson T."/>
            <person name="Lv J."/>
            <person name="Arendt D."/>
            <person name="Savage R."/>
            <person name="Osoegawa K."/>
            <person name="de Jong P."/>
            <person name="Lindberg D.R."/>
            <person name="Seaver E.C."/>
            <person name="Weisblat D.A."/>
            <person name="Putnam N.H."/>
            <person name="Grigoriev I.V."/>
            <person name="Rokhsar D.S."/>
        </authorList>
    </citation>
    <scope>NUCLEOTIDE SEQUENCE</scope>
</reference>
<dbReference type="Proteomes" id="UP000015101">
    <property type="component" value="Unassembled WGS sequence"/>
</dbReference>
<dbReference type="EnsemblMetazoa" id="HelroT106059">
    <property type="protein sequence ID" value="HelroP106059"/>
    <property type="gene ID" value="HelroG106059"/>
</dbReference>
<dbReference type="AlphaFoldDB" id="T1EDZ8"/>
<keyword evidence="4" id="KW-0321">Glycogen metabolism</keyword>
<dbReference type="GeneID" id="20194800"/>
<feature type="modified residue" description="N6-(pyridoxal phosphate)lysine" evidence="9">
    <location>
        <position position="692"/>
    </location>
</feature>
<keyword evidence="8 10" id="KW-0119">Carbohydrate metabolism</keyword>
<keyword evidence="3" id="KW-0597">Phosphoprotein</keyword>
<dbReference type="FunFam" id="3.40.50.2000:FF:000197">
    <property type="entry name" value="Alpha-1,4 glucan phosphorylase"/>
    <property type="match status" value="1"/>
</dbReference>
<proteinExistence type="inferred from homology"/>
<dbReference type="GO" id="GO:0008184">
    <property type="term" value="F:glycogen phosphorylase activity"/>
    <property type="evidence" value="ECO:0000318"/>
    <property type="project" value="GO_Central"/>
</dbReference>
<evidence type="ECO:0000256" key="7">
    <source>
        <dbReference type="ARBA" id="ARBA00022898"/>
    </source>
</evidence>
<dbReference type="FunFam" id="3.40.50.2000:FF:000149">
    <property type="entry name" value="Glycogen phosphorylase, muscle form"/>
    <property type="match status" value="1"/>
</dbReference>
<dbReference type="GO" id="GO:0005737">
    <property type="term" value="C:cytoplasm"/>
    <property type="evidence" value="ECO:0000318"/>
    <property type="project" value="GO_Central"/>
</dbReference>
<dbReference type="InParanoid" id="T1EDZ8"/>
<gene>
    <name evidence="12" type="primary">20194800</name>
    <name evidence="11" type="ORF">HELRODRAFT_106059</name>
</gene>
<dbReference type="STRING" id="6412.T1EDZ8"/>
<comment type="cofactor">
    <cofactor evidence="1 10">
        <name>pyridoxal 5'-phosphate</name>
        <dbReference type="ChEBI" id="CHEBI:597326"/>
    </cofactor>
</comment>
<keyword evidence="13" id="KW-1185">Reference proteome</keyword>
<dbReference type="GO" id="GO:0030170">
    <property type="term" value="F:pyridoxal phosphate binding"/>
    <property type="evidence" value="ECO:0000318"/>
    <property type="project" value="GO_Central"/>
</dbReference>
<evidence type="ECO:0000256" key="5">
    <source>
        <dbReference type="ARBA" id="ARBA00022676"/>
    </source>
</evidence>
<dbReference type="PIRSF" id="PIRSF000460">
    <property type="entry name" value="Pprylas_GlgP"/>
    <property type="match status" value="1"/>
</dbReference>
<evidence type="ECO:0000256" key="4">
    <source>
        <dbReference type="ARBA" id="ARBA00022600"/>
    </source>
</evidence>
<evidence type="ECO:0000256" key="9">
    <source>
        <dbReference type="PIRSR" id="PIRSR000460-1"/>
    </source>
</evidence>
<comment type="function">
    <text evidence="10">Allosteric enzyme that catalyzes the rate-limiting step in glycogen catabolism, the phosphorolytic cleavage of glycogen to produce glucose-1-phosphate, and plays a central role in maintaining cellular and organismal glucose homeostasis.</text>
</comment>
<evidence type="ECO:0000256" key="1">
    <source>
        <dbReference type="ARBA" id="ARBA00001933"/>
    </source>
</evidence>
<dbReference type="RefSeq" id="XP_009015602.1">
    <property type="nucleotide sequence ID" value="XM_009017354.1"/>
</dbReference>
<dbReference type="InterPro" id="IPR000811">
    <property type="entry name" value="Glyco_trans_35"/>
</dbReference>
<keyword evidence="6 10" id="KW-0808">Transferase</keyword>
<evidence type="ECO:0000313" key="13">
    <source>
        <dbReference type="Proteomes" id="UP000015101"/>
    </source>
</evidence>
<dbReference type="PANTHER" id="PTHR11468">
    <property type="entry name" value="GLYCOGEN PHOSPHORYLASE"/>
    <property type="match status" value="1"/>
</dbReference>
<evidence type="ECO:0000256" key="2">
    <source>
        <dbReference type="ARBA" id="ARBA00006047"/>
    </source>
</evidence>
<dbReference type="PROSITE" id="PS00102">
    <property type="entry name" value="PHOSPHORYLASE"/>
    <property type="match status" value="1"/>
</dbReference>